<comment type="caution">
    <text evidence="2">The sequence shown here is derived from an EMBL/GenBank/DDBJ whole genome shotgun (WGS) entry which is preliminary data.</text>
</comment>
<dbReference type="AlphaFoldDB" id="A0AAD6PGN2"/>
<sequence length="86" mass="9569">MSGARLFSSLGTWLNHGLLLTSVLAHTSRWHVRQNGNRNMLRCENDMVQAQQGSTKLTARQQALVSGHPSPLVFSPLPWAPPPWLL</sequence>
<keyword evidence="3" id="KW-1185">Reference proteome</keyword>
<organism evidence="2 3">
    <name type="scientific">Salix udensis</name>
    <dbReference type="NCBI Taxonomy" id="889485"/>
    <lineage>
        <taxon>Eukaryota</taxon>
        <taxon>Viridiplantae</taxon>
        <taxon>Streptophyta</taxon>
        <taxon>Embryophyta</taxon>
        <taxon>Tracheophyta</taxon>
        <taxon>Spermatophyta</taxon>
        <taxon>Magnoliopsida</taxon>
        <taxon>eudicotyledons</taxon>
        <taxon>Gunneridae</taxon>
        <taxon>Pentapetalae</taxon>
        <taxon>rosids</taxon>
        <taxon>fabids</taxon>
        <taxon>Malpighiales</taxon>
        <taxon>Salicaceae</taxon>
        <taxon>Saliceae</taxon>
        <taxon>Salix</taxon>
    </lineage>
</organism>
<feature type="chain" id="PRO_5041953869" description="Secreted protein" evidence="1">
    <location>
        <begin position="26"/>
        <end position="86"/>
    </location>
</feature>
<dbReference type="Proteomes" id="UP001162972">
    <property type="component" value="Chromosome 1"/>
</dbReference>
<protein>
    <recommendedName>
        <fullName evidence="4">Secreted protein</fullName>
    </recommendedName>
</protein>
<evidence type="ECO:0000313" key="3">
    <source>
        <dbReference type="Proteomes" id="UP001162972"/>
    </source>
</evidence>
<feature type="signal peptide" evidence="1">
    <location>
        <begin position="1"/>
        <end position="25"/>
    </location>
</feature>
<proteinExistence type="predicted"/>
<dbReference type="EMBL" id="JAPFFJ010000005">
    <property type="protein sequence ID" value="KAJ6428380.1"/>
    <property type="molecule type" value="Genomic_DNA"/>
</dbReference>
<name>A0AAD6PGN2_9ROSI</name>
<accession>A0AAD6PGN2</accession>
<evidence type="ECO:0000313" key="2">
    <source>
        <dbReference type="EMBL" id="KAJ6428380.1"/>
    </source>
</evidence>
<gene>
    <name evidence="2" type="ORF">OIU84_023748</name>
</gene>
<evidence type="ECO:0000256" key="1">
    <source>
        <dbReference type="SAM" id="SignalP"/>
    </source>
</evidence>
<keyword evidence="1" id="KW-0732">Signal</keyword>
<reference evidence="2 3" key="1">
    <citation type="journal article" date="2023" name="Int. J. Mol. Sci.">
        <title>De Novo Assembly and Annotation of 11 Diverse Shrub Willow (Salix) Genomes Reveals Novel Gene Organization in Sex-Linked Regions.</title>
        <authorList>
            <person name="Hyden B."/>
            <person name="Feng K."/>
            <person name="Yates T.B."/>
            <person name="Jawdy S."/>
            <person name="Cereghino C."/>
            <person name="Smart L.B."/>
            <person name="Muchero W."/>
        </authorList>
    </citation>
    <scope>NUCLEOTIDE SEQUENCE [LARGE SCALE GENOMIC DNA]</scope>
    <source>
        <tissue evidence="2">Shoot tip</tissue>
    </source>
</reference>
<evidence type="ECO:0008006" key="4">
    <source>
        <dbReference type="Google" id="ProtNLM"/>
    </source>
</evidence>